<evidence type="ECO:0000256" key="2">
    <source>
        <dbReference type="ARBA" id="ARBA00004496"/>
    </source>
</evidence>
<dbReference type="InterPro" id="IPR006683">
    <property type="entry name" value="Thioestr_dom"/>
</dbReference>
<comment type="similarity">
    <text evidence="15">Belongs to the THEM4/THEM5 thioesterase family.</text>
</comment>
<keyword evidence="6" id="KW-0053">Apoptosis</keyword>
<dbReference type="Pfam" id="PF03061">
    <property type="entry name" value="4HBT"/>
    <property type="match status" value="1"/>
</dbReference>
<dbReference type="Gene3D" id="3.10.129.10">
    <property type="entry name" value="Hotdog Thioesterase"/>
    <property type="match status" value="1"/>
</dbReference>
<evidence type="ECO:0000313" key="27">
    <source>
        <dbReference type="Proteomes" id="UP001304683"/>
    </source>
</evidence>
<dbReference type="InterPro" id="IPR029069">
    <property type="entry name" value="HotDog_dom_sf"/>
</dbReference>
<comment type="catalytic activity">
    <reaction evidence="23">
        <text>tetradecanoyl-CoA + H2O = tetradecanoate + CoA + H(+)</text>
        <dbReference type="Rhea" id="RHEA:40119"/>
        <dbReference type="ChEBI" id="CHEBI:15377"/>
        <dbReference type="ChEBI" id="CHEBI:15378"/>
        <dbReference type="ChEBI" id="CHEBI:30807"/>
        <dbReference type="ChEBI" id="CHEBI:57287"/>
        <dbReference type="ChEBI" id="CHEBI:57385"/>
    </reaction>
    <physiologicalReaction direction="left-to-right" evidence="23">
        <dbReference type="Rhea" id="RHEA:40120"/>
    </physiologicalReaction>
</comment>
<evidence type="ECO:0000256" key="22">
    <source>
        <dbReference type="ARBA" id="ARBA00048074"/>
    </source>
</evidence>
<evidence type="ECO:0000256" key="12">
    <source>
        <dbReference type="ARBA" id="ARBA00023273"/>
    </source>
</evidence>
<evidence type="ECO:0000256" key="10">
    <source>
        <dbReference type="ARBA" id="ARBA00023098"/>
    </source>
</evidence>
<comment type="catalytic activity">
    <reaction evidence="13">
        <text>(5Z,8Z,11Z,14Z)-eicosatetraenoyl-CoA + H2O = (5Z,8Z,11Z,14Z)-eicosatetraenoate + CoA + H(+)</text>
        <dbReference type="Rhea" id="RHEA:40151"/>
        <dbReference type="ChEBI" id="CHEBI:15377"/>
        <dbReference type="ChEBI" id="CHEBI:15378"/>
        <dbReference type="ChEBI" id="CHEBI:32395"/>
        <dbReference type="ChEBI" id="CHEBI:57287"/>
        <dbReference type="ChEBI" id="CHEBI:57368"/>
    </reaction>
    <physiologicalReaction direction="left-to-right" evidence="13">
        <dbReference type="Rhea" id="RHEA:40152"/>
    </physiologicalReaction>
</comment>
<evidence type="ECO:0000256" key="9">
    <source>
        <dbReference type="ARBA" id="ARBA00022946"/>
    </source>
</evidence>
<accession>A0ABZ0QPV0</accession>
<dbReference type="PANTHER" id="PTHR12418">
    <property type="entry name" value="ACYL-COENZYME A THIOESTERASE THEM4"/>
    <property type="match status" value="1"/>
</dbReference>
<evidence type="ECO:0000256" key="3">
    <source>
        <dbReference type="ARBA" id="ARBA00004632"/>
    </source>
</evidence>
<keyword evidence="8" id="KW-0276">Fatty acid metabolism</keyword>
<evidence type="ECO:0000256" key="7">
    <source>
        <dbReference type="ARBA" id="ARBA00022801"/>
    </source>
</evidence>
<gene>
    <name evidence="26" type="ORF">Q5761_02235</name>
</gene>
<evidence type="ECO:0000256" key="17">
    <source>
        <dbReference type="ARBA" id="ARBA00040123"/>
    </source>
</evidence>
<comment type="catalytic activity">
    <reaction evidence="14">
        <text>(9Z)-octadecenoyl-CoA + H2O = (9Z)-octadecenoate + CoA + H(+)</text>
        <dbReference type="Rhea" id="RHEA:40139"/>
        <dbReference type="ChEBI" id="CHEBI:15377"/>
        <dbReference type="ChEBI" id="CHEBI:15378"/>
        <dbReference type="ChEBI" id="CHEBI:30823"/>
        <dbReference type="ChEBI" id="CHEBI:57287"/>
        <dbReference type="ChEBI" id="CHEBI:57387"/>
    </reaction>
    <physiologicalReaction direction="left-to-right" evidence="14">
        <dbReference type="Rhea" id="RHEA:40140"/>
    </physiologicalReaction>
</comment>
<keyword evidence="12" id="KW-0966">Cell projection</keyword>
<keyword evidence="9" id="KW-0809">Transit peptide</keyword>
<dbReference type="SUPFAM" id="SSF54637">
    <property type="entry name" value="Thioesterase/thiol ester dehydrase-isomerase"/>
    <property type="match status" value="1"/>
</dbReference>
<protein>
    <recommendedName>
        <fullName evidence="17">Acyl-coenzyme A thioesterase THEM4</fullName>
        <ecNumber evidence="16">3.1.2.2</ecNumber>
    </recommendedName>
    <alternativeName>
        <fullName evidence="18">Thioesterase superfamily member 4</fullName>
    </alternativeName>
</protein>
<evidence type="ECO:0000256" key="11">
    <source>
        <dbReference type="ARBA" id="ARBA00023136"/>
    </source>
</evidence>
<proteinExistence type="inferred from homology"/>
<keyword evidence="5" id="KW-0963">Cytoplasm</keyword>
<feature type="compositionally biased region" description="Low complexity" evidence="24">
    <location>
        <begin position="10"/>
        <end position="21"/>
    </location>
</feature>
<evidence type="ECO:0000256" key="24">
    <source>
        <dbReference type="SAM" id="MobiDB-lite"/>
    </source>
</evidence>
<evidence type="ECO:0000256" key="1">
    <source>
        <dbReference type="ARBA" id="ARBA00004170"/>
    </source>
</evidence>
<evidence type="ECO:0000256" key="13">
    <source>
        <dbReference type="ARBA" id="ARBA00035852"/>
    </source>
</evidence>
<keyword evidence="7 26" id="KW-0378">Hydrolase</keyword>
<evidence type="ECO:0000256" key="19">
    <source>
        <dbReference type="ARBA" id="ARBA00047588"/>
    </source>
</evidence>
<dbReference type="CDD" id="cd03443">
    <property type="entry name" value="PaaI_thioesterase"/>
    <property type="match status" value="1"/>
</dbReference>
<evidence type="ECO:0000256" key="21">
    <source>
        <dbReference type="ARBA" id="ARBA00047969"/>
    </source>
</evidence>
<evidence type="ECO:0000259" key="25">
    <source>
        <dbReference type="Pfam" id="PF03061"/>
    </source>
</evidence>
<comment type="catalytic activity">
    <reaction evidence="20">
        <text>hexadecanoyl-CoA + H2O = hexadecanoate + CoA + H(+)</text>
        <dbReference type="Rhea" id="RHEA:16645"/>
        <dbReference type="ChEBI" id="CHEBI:7896"/>
        <dbReference type="ChEBI" id="CHEBI:15377"/>
        <dbReference type="ChEBI" id="CHEBI:15378"/>
        <dbReference type="ChEBI" id="CHEBI:57287"/>
        <dbReference type="ChEBI" id="CHEBI:57379"/>
        <dbReference type="EC" id="3.1.2.2"/>
    </reaction>
    <physiologicalReaction direction="left-to-right" evidence="20">
        <dbReference type="Rhea" id="RHEA:16646"/>
    </physiologicalReaction>
</comment>
<dbReference type="GO" id="GO:0016787">
    <property type="term" value="F:hydrolase activity"/>
    <property type="evidence" value="ECO:0007669"/>
    <property type="project" value="UniProtKB-KW"/>
</dbReference>
<evidence type="ECO:0000256" key="4">
    <source>
        <dbReference type="ARBA" id="ARBA00022475"/>
    </source>
</evidence>
<dbReference type="EC" id="3.1.2.2" evidence="16"/>
<keyword evidence="4" id="KW-1003">Cell membrane</keyword>
<dbReference type="PANTHER" id="PTHR12418:SF19">
    <property type="entry name" value="ACYL-COENZYME A THIOESTERASE THEM4"/>
    <property type="match status" value="1"/>
</dbReference>
<organism evidence="26 27">
    <name type="scientific">Thermaerobacter composti</name>
    <dbReference type="NCBI Taxonomy" id="554949"/>
    <lineage>
        <taxon>Bacteria</taxon>
        <taxon>Bacillati</taxon>
        <taxon>Bacillota</taxon>
        <taxon>Clostridia</taxon>
        <taxon>Eubacteriales</taxon>
        <taxon>Clostridiales Family XVII. Incertae Sedis</taxon>
        <taxon>Thermaerobacter</taxon>
    </lineage>
</organism>
<name>A0ABZ0QPV0_9FIRM</name>
<comment type="subcellular location">
    <subcellularLocation>
        <location evidence="3">Cell projection</location>
        <location evidence="3">Ruffle membrane</location>
    </subcellularLocation>
    <subcellularLocation>
        <location evidence="2">Cytoplasm</location>
    </subcellularLocation>
    <subcellularLocation>
        <location evidence="1">Membrane</location>
        <topology evidence="1">Peripheral membrane protein</topology>
    </subcellularLocation>
</comment>
<evidence type="ECO:0000256" key="23">
    <source>
        <dbReference type="ARBA" id="ARBA00048180"/>
    </source>
</evidence>
<evidence type="ECO:0000256" key="6">
    <source>
        <dbReference type="ARBA" id="ARBA00022703"/>
    </source>
</evidence>
<evidence type="ECO:0000256" key="8">
    <source>
        <dbReference type="ARBA" id="ARBA00022832"/>
    </source>
</evidence>
<dbReference type="RefSeq" id="WP_318751024.1">
    <property type="nucleotide sequence ID" value="NZ_CP132508.1"/>
</dbReference>
<feature type="region of interest" description="Disordered" evidence="24">
    <location>
        <begin position="1"/>
        <end position="21"/>
    </location>
</feature>
<dbReference type="Proteomes" id="UP001304683">
    <property type="component" value="Chromosome"/>
</dbReference>
<comment type="catalytic activity">
    <reaction evidence="21">
        <text>decanoyl-CoA + H2O = decanoate + CoA + H(+)</text>
        <dbReference type="Rhea" id="RHEA:40059"/>
        <dbReference type="ChEBI" id="CHEBI:15377"/>
        <dbReference type="ChEBI" id="CHEBI:15378"/>
        <dbReference type="ChEBI" id="CHEBI:27689"/>
        <dbReference type="ChEBI" id="CHEBI:57287"/>
        <dbReference type="ChEBI" id="CHEBI:61430"/>
    </reaction>
    <physiologicalReaction direction="left-to-right" evidence="21">
        <dbReference type="Rhea" id="RHEA:40060"/>
    </physiologicalReaction>
</comment>
<keyword evidence="10" id="KW-0443">Lipid metabolism</keyword>
<evidence type="ECO:0000256" key="16">
    <source>
        <dbReference type="ARBA" id="ARBA00038848"/>
    </source>
</evidence>
<dbReference type="EMBL" id="CP132508">
    <property type="protein sequence ID" value="WPD19510.1"/>
    <property type="molecule type" value="Genomic_DNA"/>
</dbReference>
<comment type="catalytic activity">
    <reaction evidence="22">
        <text>dodecanoyl-CoA + H2O = dodecanoate + CoA + H(+)</text>
        <dbReference type="Rhea" id="RHEA:30135"/>
        <dbReference type="ChEBI" id="CHEBI:15377"/>
        <dbReference type="ChEBI" id="CHEBI:15378"/>
        <dbReference type="ChEBI" id="CHEBI:18262"/>
        <dbReference type="ChEBI" id="CHEBI:57287"/>
        <dbReference type="ChEBI" id="CHEBI:57375"/>
    </reaction>
    <physiologicalReaction direction="left-to-right" evidence="22">
        <dbReference type="Rhea" id="RHEA:30136"/>
    </physiologicalReaction>
</comment>
<keyword evidence="27" id="KW-1185">Reference proteome</keyword>
<sequence>MTADRGAQHPPAAGEGRPPAGAIAVQDRYADDFAWCYGCGRHNPAGLGLKTHWDGEGTVTRFRPRPEHMAVPGYVYGGLIASLIDCHSMATASLALYHRDGHRLGDPEPVPRCVTASLQVDYLRPTPLGPELVVRGRVVELGARKAVVESELYANGVLCARGRVVAVPAPPTMTGASPGQGEG</sequence>
<comment type="catalytic activity">
    <reaction evidence="19">
        <text>octanoyl-CoA + H2O = octanoate + CoA + H(+)</text>
        <dbReference type="Rhea" id="RHEA:30143"/>
        <dbReference type="ChEBI" id="CHEBI:15377"/>
        <dbReference type="ChEBI" id="CHEBI:15378"/>
        <dbReference type="ChEBI" id="CHEBI:25646"/>
        <dbReference type="ChEBI" id="CHEBI:57287"/>
        <dbReference type="ChEBI" id="CHEBI:57386"/>
    </reaction>
    <physiologicalReaction direction="left-to-right" evidence="19">
        <dbReference type="Rhea" id="RHEA:30144"/>
    </physiologicalReaction>
</comment>
<keyword evidence="11" id="KW-0472">Membrane</keyword>
<evidence type="ECO:0000256" key="5">
    <source>
        <dbReference type="ARBA" id="ARBA00022490"/>
    </source>
</evidence>
<evidence type="ECO:0000313" key="26">
    <source>
        <dbReference type="EMBL" id="WPD19510.1"/>
    </source>
</evidence>
<reference evidence="26 27" key="1">
    <citation type="submission" date="2023-08" db="EMBL/GenBank/DDBJ databases">
        <title>Genome sequence of Thermaerobacter compostii strain Ins1, a spore-forming filamentous bacterium isolated from a deep geothermal reservoir.</title>
        <authorList>
            <person name="Bregnard D."/>
            <person name="Gonzalez D."/>
            <person name="Junier P."/>
        </authorList>
    </citation>
    <scope>NUCLEOTIDE SEQUENCE [LARGE SCALE GENOMIC DNA]</scope>
    <source>
        <strain evidence="26 27">Ins1</strain>
    </source>
</reference>
<evidence type="ECO:0000256" key="20">
    <source>
        <dbReference type="ARBA" id="ARBA00047734"/>
    </source>
</evidence>
<evidence type="ECO:0000256" key="15">
    <source>
        <dbReference type="ARBA" id="ARBA00038456"/>
    </source>
</evidence>
<dbReference type="InterPro" id="IPR052365">
    <property type="entry name" value="THEM4/THEM5_acyl-CoA_thioest"/>
</dbReference>
<evidence type="ECO:0000256" key="14">
    <source>
        <dbReference type="ARBA" id="ARBA00037002"/>
    </source>
</evidence>
<feature type="domain" description="Thioesterase" evidence="25">
    <location>
        <begin position="73"/>
        <end position="155"/>
    </location>
</feature>
<evidence type="ECO:0000256" key="18">
    <source>
        <dbReference type="ARBA" id="ARBA00043210"/>
    </source>
</evidence>